<reference evidence="5 6" key="1">
    <citation type="submission" date="2023-07" db="EMBL/GenBank/DDBJ databases">
        <title>Genomic Encyclopedia of Type Strains, Phase IV (KMG-IV): sequencing the most valuable type-strain genomes for metagenomic binning, comparative biology and taxonomic classification.</title>
        <authorList>
            <person name="Goeker M."/>
        </authorList>
    </citation>
    <scope>NUCLEOTIDE SEQUENCE [LARGE SCALE GENOMIC DNA]</scope>
    <source>
        <strain evidence="5 6">DSM 16460</strain>
    </source>
</reference>
<dbReference type="GO" id="GO:0005524">
    <property type="term" value="F:ATP binding"/>
    <property type="evidence" value="ECO:0007669"/>
    <property type="project" value="UniProtKB-KW"/>
</dbReference>
<evidence type="ECO:0000313" key="5">
    <source>
        <dbReference type="EMBL" id="MDQ0160804.1"/>
    </source>
</evidence>
<feature type="domain" description="ABC transporter" evidence="4">
    <location>
        <begin position="1"/>
        <end position="210"/>
    </location>
</feature>
<keyword evidence="6" id="KW-1185">Reference proteome</keyword>
<accession>A0ABT9VIR4</accession>
<keyword evidence="2" id="KW-0547">Nucleotide-binding</keyword>
<protein>
    <submittedName>
        <fullName evidence="5">ABC-2 type transport system ATP-binding protein</fullName>
    </submittedName>
</protein>
<evidence type="ECO:0000256" key="3">
    <source>
        <dbReference type="ARBA" id="ARBA00022840"/>
    </source>
</evidence>
<dbReference type="Pfam" id="PF00005">
    <property type="entry name" value="ABC_tran"/>
    <property type="match status" value="1"/>
</dbReference>
<dbReference type="Proteomes" id="UP001224359">
    <property type="component" value="Unassembled WGS sequence"/>
</dbReference>
<dbReference type="EMBL" id="JAUSTQ010000018">
    <property type="protein sequence ID" value="MDQ0160804.1"/>
    <property type="molecule type" value="Genomic_DNA"/>
</dbReference>
<organism evidence="5 6">
    <name type="scientific">Alkalibacillus salilacus</name>
    <dbReference type="NCBI Taxonomy" id="284582"/>
    <lineage>
        <taxon>Bacteria</taxon>
        <taxon>Bacillati</taxon>
        <taxon>Bacillota</taxon>
        <taxon>Bacilli</taxon>
        <taxon>Bacillales</taxon>
        <taxon>Bacillaceae</taxon>
        <taxon>Alkalibacillus</taxon>
    </lineage>
</organism>
<evidence type="ECO:0000259" key="4">
    <source>
        <dbReference type="PROSITE" id="PS50893"/>
    </source>
</evidence>
<dbReference type="InterPro" id="IPR051782">
    <property type="entry name" value="ABC_Transporter_VariousFunc"/>
</dbReference>
<dbReference type="InterPro" id="IPR027417">
    <property type="entry name" value="P-loop_NTPase"/>
</dbReference>
<dbReference type="InterPro" id="IPR003439">
    <property type="entry name" value="ABC_transporter-like_ATP-bd"/>
</dbReference>
<evidence type="ECO:0000256" key="2">
    <source>
        <dbReference type="ARBA" id="ARBA00022741"/>
    </source>
</evidence>
<keyword evidence="1" id="KW-0813">Transport</keyword>
<dbReference type="PROSITE" id="PS50893">
    <property type="entry name" value="ABC_TRANSPORTER_2"/>
    <property type="match status" value="1"/>
</dbReference>
<evidence type="ECO:0000256" key="1">
    <source>
        <dbReference type="ARBA" id="ARBA00022448"/>
    </source>
</evidence>
<sequence>MNDIHISIDEPQIIALVGPNGSGKTTLLDCMTGLVRPDQGSIELLGKDPSDPTLYYDVSYLQDNRVLYEDLTGYEHLYFICRMQKQPLSQVQQVIDKLDIATYMDKKVKNYSLGMKQHLLLAIAIINNPKLLILDEPLNGMDPSNSINVRNLLLDLYENGTTIILSSHNLDEIDRLTNDIFFLKDGELLKESIEDLAAEYYFISVQDMSKAKEALNSFHHQTMTFEQDSIQVKSNDVDLHSVLQRLVEFEVNILDIKKRKTGAKIRYQELYGGVSLP</sequence>
<name>A0ABT9VIR4_9BACI</name>
<dbReference type="Gene3D" id="3.40.50.300">
    <property type="entry name" value="P-loop containing nucleotide triphosphate hydrolases"/>
    <property type="match status" value="1"/>
</dbReference>
<keyword evidence="3 5" id="KW-0067">ATP-binding</keyword>
<gene>
    <name evidence="5" type="ORF">J2S77_002811</name>
</gene>
<dbReference type="PANTHER" id="PTHR42939">
    <property type="entry name" value="ABC TRANSPORTER ATP-BINDING PROTEIN ALBC-RELATED"/>
    <property type="match status" value="1"/>
</dbReference>
<evidence type="ECO:0000313" key="6">
    <source>
        <dbReference type="Proteomes" id="UP001224359"/>
    </source>
</evidence>
<dbReference type="CDD" id="cd03230">
    <property type="entry name" value="ABC_DR_subfamily_A"/>
    <property type="match status" value="1"/>
</dbReference>
<comment type="caution">
    <text evidence="5">The sequence shown here is derived from an EMBL/GenBank/DDBJ whole genome shotgun (WGS) entry which is preliminary data.</text>
</comment>
<dbReference type="PANTHER" id="PTHR42939:SF1">
    <property type="entry name" value="ABC TRANSPORTER ATP-BINDING PROTEIN ALBC-RELATED"/>
    <property type="match status" value="1"/>
</dbReference>
<dbReference type="SMART" id="SM00382">
    <property type="entry name" value="AAA"/>
    <property type="match status" value="1"/>
</dbReference>
<dbReference type="InterPro" id="IPR003593">
    <property type="entry name" value="AAA+_ATPase"/>
</dbReference>
<dbReference type="SUPFAM" id="SSF52540">
    <property type="entry name" value="P-loop containing nucleoside triphosphate hydrolases"/>
    <property type="match status" value="1"/>
</dbReference>
<proteinExistence type="predicted"/>